<feature type="transmembrane region" description="Helical" evidence="7">
    <location>
        <begin position="36"/>
        <end position="53"/>
    </location>
</feature>
<proteinExistence type="inferred from homology"/>
<feature type="transmembrane region" description="Helical" evidence="7">
    <location>
        <begin position="74"/>
        <end position="97"/>
    </location>
</feature>
<feature type="transmembrane region" description="Helical" evidence="7">
    <location>
        <begin position="276"/>
        <end position="294"/>
    </location>
</feature>
<accession>A0ABY4TNV1</accession>
<evidence type="ECO:0000256" key="6">
    <source>
        <dbReference type="ARBA" id="ARBA00023136"/>
    </source>
</evidence>
<feature type="transmembrane region" description="Helical" evidence="7">
    <location>
        <begin position="155"/>
        <end position="173"/>
    </location>
</feature>
<feature type="transmembrane region" description="Helical" evidence="7">
    <location>
        <begin position="243"/>
        <end position="264"/>
    </location>
</feature>
<feature type="transmembrane region" description="Helical" evidence="7">
    <location>
        <begin position="215"/>
        <end position="236"/>
    </location>
</feature>
<evidence type="ECO:0000256" key="1">
    <source>
        <dbReference type="ARBA" id="ARBA00004651"/>
    </source>
</evidence>
<sequence>MKRELKASIMLFATAIIWGLAFVAQAAGMEHLGPLSFTASRCFVAVVFLYLTYKFFMMKSASYREEKFDMKRTLVGGSVCGLVFTIAINLQQVSLIYTTAAKASFLTALYIVFIPVIGLFFGRRPSVKIIICIFLAMVGTYLLSIKGGLKINRGDLIVILSALIFAIHILLLTKYSTNTNAVLVSLVQFAVCGVISLVGALVLEDISMDGILKSYVTILYVGILSSGVGFTIQLMALKDLEPVVASMICSLESVFGALFGWLILSQEMTEREIFGAIIIFLATIFAQVPIETYLEKRLERKLNRG</sequence>
<evidence type="ECO:0000313" key="9">
    <source>
        <dbReference type="EMBL" id="URN42146.1"/>
    </source>
</evidence>
<evidence type="ECO:0000256" key="5">
    <source>
        <dbReference type="ARBA" id="ARBA00022989"/>
    </source>
</evidence>
<gene>
    <name evidence="9" type="ORF">M9426_03955</name>
</gene>
<keyword evidence="4 7" id="KW-0812">Transmembrane</keyword>
<dbReference type="InterPro" id="IPR000620">
    <property type="entry name" value="EamA_dom"/>
</dbReference>
<keyword evidence="3" id="KW-1003">Cell membrane</keyword>
<keyword evidence="6 7" id="KW-0472">Membrane</keyword>
<evidence type="ECO:0000256" key="4">
    <source>
        <dbReference type="ARBA" id="ARBA00022692"/>
    </source>
</evidence>
<dbReference type="RefSeq" id="WP_250342525.1">
    <property type="nucleotide sequence ID" value="NZ_CP097885.1"/>
</dbReference>
<dbReference type="PANTHER" id="PTHR42920">
    <property type="entry name" value="OS03G0707200 PROTEIN-RELATED"/>
    <property type="match status" value="1"/>
</dbReference>
<feature type="domain" description="EamA" evidence="8">
    <location>
        <begin position="6"/>
        <end position="144"/>
    </location>
</feature>
<feature type="domain" description="EamA" evidence="8">
    <location>
        <begin position="153"/>
        <end position="285"/>
    </location>
</feature>
<reference evidence="9 10" key="1">
    <citation type="submission" date="2022-05" db="EMBL/GenBank/DDBJ databases">
        <title>Identification of Peptoniphilus vaginalis-like Bacteria, Peptoniphilus septimus sp. nov. from Blood Cultures in a Cervical Cancer Patient receiving Chemotherapy: Case and Implications.</title>
        <authorList>
            <person name="Zhan X.-Y."/>
        </authorList>
    </citation>
    <scope>NUCLEOTIDE SEQUENCE [LARGE SCALE GENOMIC DNA]</scope>
    <source>
        <strain evidence="9 10">SAHP1</strain>
    </source>
</reference>
<evidence type="ECO:0000256" key="2">
    <source>
        <dbReference type="ARBA" id="ARBA00007362"/>
    </source>
</evidence>
<evidence type="ECO:0000259" key="8">
    <source>
        <dbReference type="Pfam" id="PF00892"/>
    </source>
</evidence>
<dbReference type="PANTHER" id="PTHR42920:SF5">
    <property type="entry name" value="EAMA DOMAIN-CONTAINING PROTEIN"/>
    <property type="match status" value="1"/>
</dbReference>
<comment type="subcellular location">
    <subcellularLocation>
        <location evidence="1">Cell membrane</location>
        <topology evidence="1">Multi-pass membrane protein</topology>
    </subcellularLocation>
</comment>
<evidence type="ECO:0000256" key="3">
    <source>
        <dbReference type="ARBA" id="ARBA00022475"/>
    </source>
</evidence>
<organism evidence="9 10">
    <name type="scientific">Peptoniphilus genitalis</name>
    <dbReference type="NCBI Taxonomy" id="3036303"/>
    <lineage>
        <taxon>Bacteria</taxon>
        <taxon>Bacillati</taxon>
        <taxon>Bacillota</taxon>
        <taxon>Tissierellia</taxon>
        <taxon>Tissierellales</taxon>
        <taxon>Peptoniphilaceae</taxon>
        <taxon>Peptoniphilus</taxon>
    </lineage>
</organism>
<feature type="transmembrane region" description="Helical" evidence="7">
    <location>
        <begin position="129"/>
        <end position="149"/>
    </location>
</feature>
<dbReference type="Pfam" id="PF00892">
    <property type="entry name" value="EamA"/>
    <property type="match status" value="2"/>
</dbReference>
<name>A0ABY4TNV1_9FIRM</name>
<feature type="transmembrane region" description="Helical" evidence="7">
    <location>
        <begin position="180"/>
        <end position="203"/>
    </location>
</feature>
<feature type="transmembrane region" description="Helical" evidence="7">
    <location>
        <begin position="103"/>
        <end position="122"/>
    </location>
</feature>
<evidence type="ECO:0000256" key="7">
    <source>
        <dbReference type="SAM" id="Phobius"/>
    </source>
</evidence>
<dbReference type="InterPro" id="IPR037185">
    <property type="entry name" value="EmrE-like"/>
</dbReference>
<protein>
    <submittedName>
        <fullName evidence="9">DMT family transporter</fullName>
    </submittedName>
</protein>
<keyword evidence="5 7" id="KW-1133">Transmembrane helix</keyword>
<dbReference type="InterPro" id="IPR051258">
    <property type="entry name" value="Diverse_Substrate_Transporter"/>
</dbReference>
<comment type="similarity">
    <text evidence="2">Belongs to the EamA transporter family.</text>
</comment>
<keyword evidence="10" id="KW-1185">Reference proteome</keyword>
<dbReference type="Proteomes" id="UP001056218">
    <property type="component" value="Chromosome"/>
</dbReference>
<evidence type="ECO:0000313" key="10">
    <source>
        <dbReference type="Proteomes" id="UP001056218"/>
    </source>
</evidence>
<dbReference type="EMBL" id="CP097885">
    <property type="protein sequence ID" value="URN42146.1"/>
    <property type="molecule type" value="Genomic_DNA"/>
</dbReference>
<dbReference type="SUPFAM" id="SSF103481">
    <property type="entry name" value="Multidrug resistance efflux transporter EmrE"/>
    <property type="match status" value="2"/>
</dbReference>